<feature type="domain" description="CobQ/CobB/MinD/ParA nucleotide binding" evidence="1">
    <location>
        <begin position="46"/>
        <end position="240"/>
    </location>
</feature>
<gene>
    <name evidence="2" type="ORF">NO1_0871</name>
</gene>
<dbReference type="EMBL" id="BGZN01000012">
    <property type="protein sequence ID" value="GBR73498.1"/>
    <property type="molecule type" value="Genomic_DNA"/>
</dbReference>
<dbReference type="Gene3D" id="3.40.50.300">
    <property type="entry name" value="P-loop containing nucleotide triphosphate hydrolases"/>
    <property type="match status" value="1"/>
</dbReference>
<evidence type="ECO:0000259" key="1">
    <source>
        <dbReference type="Pfam" id="PF01656"/>
    </source>
</evidence>
<organism evidence="2 3">
    <name type="scientific">Termititenax aidoneus</name>
    <dbReference type="NCBI Taxonomy" id="2218524"/>
    <lineage>
        <taxon>Bacteria</taxon>
        <taxon>Bacillati</taxon>
        <taxon>Candidatus Margulisiibacteriota</taxon>
        <taxon>Candidatus Termititenacia</taxon>
        <taxon>Candidatus Termititenacales</taxon>
        <taxon>Candidatus Termititenacaceae</taxon>
        <taxon>Candidatus Termititenax</taxon>
    </lineage>
</organism>
<dbReference type="InterPro" id="IPR050678">
    <property type="entry name" value="DNA_Partitioning_ATPase"/>
</dbReference>
<evidence type="ECO:0000313" key="3">
    <source>
        <dbReference type="Proteomes" id="UP000269352"/>
    </source>
</evidence>
<dbReference type="InterPro" id="IPR002586">
    <property type="entry name" value="CobQ/CobB/MinD/ParA_Nub-bd_dom"/>
</dbReference>
<dbReference type="PANTHER" id="PTHR13696:SF52">
    <property type="entry name" value="PARA FAMILY PROTEIN CT_582"/>
    <property type="match status" value="1"/>
</dbReference>
<name>A0A388TB40_TERA1</name>
<dbReference type="Proteomes" id="UP000269352">
    <property type="component" value="Unassembled WGS sequence"/>
</dbReference>
<protein>
    <recommendedName>
        <fullName evidence="1">CobQ/CobB/MinD/ParA nucleotide binding domain-containing protein</fullName>
    </recommendedName>
</protein>
<dbReference type="PANTHER" id="PTHR13696">
    <property type="entry name" value="P-LOOP CONTAINING NUCLEOSIDE TRIPHOSPHATE HYDROLASE"/>
    <property type="match status" value="1"/>
</dbReference>
<comment type="caution">
    <text evidence="2">The sequence shown here is derived from an EMBL/GenBank/DDBJ whole genome shotgun (WGS) entry which is preliminary data.</text>
</comment>
<sequence>MLLTKTAQYAEQAAASAENEFEAGESLPIKLADTKLYTDFRRRSFCFTGGKGGVGKTTLLLRTAAYLRQKNYPVRIIDCDPQPDANFIVTHKLTRTNERNVLPDGAIVYTLLNPTAKYEKSTHDLLDKPFAESRYTYGELNLLTKQAMDKDRNAAQDARLELLINLDRQTQKEITPDSVILYDCAAGVEFSSTLPYFLTTYFFIITNPEKTALEDAAGVIKIIARNEHTAKNIYPVINKTPVTRSKIMLTAMKEASLILSNIRGLFFTEWLAVSGAAVPKPAANFADAIHVMEYPAQINAERLGQKIIELLNPAGAP</sequence>
<keyword evidence="3" id="KW-1185">Reference proteome</keyword>
<dbReference type="SUPFAM" id="SSF52540">
    <property type="entry name" value="P-loop containing nucleoside triphosphate hydrolases"/>
    <property type="match status" value="1"/>
</dbReference>
<reference evidence="2 3" key="1">
    <citation type="journal article" date="2019" name="ISME J.">
        <title>Genome analyses of uncultured TG2/ZB3 bacteria in 'Margulisbacteria' specifically attached to ectosymbiotic spirochetes of protists in the termite gut.</title>
        <authorList>
            <person name="Utami Y.D."/>
            <person name="Kuwahara H."/>
            <person name="Igai K."/>
            <person name="Murakami T."/>
            <person name="Sugaya K."/>
            <person name="Morikawa T."/>
            <person name="Nagura Y."/>
            <person name="Yuki M."/>
            <person name="Deevong P."/>
            <person name="Inoue T."/>
            <person name="Kihara K."/>
            <person name="Lo N."/>
            <person name="Yamada A."/>
            <person name="Ohkuma M."/>
            <person name="Hongoh Y."/>
        </authorList>
    </citation>
    <scope>NUCLEOTIDE SEQUENCE [LARGE SCALE GENOMIC DNA]</scope>
    <source>
        <strain evidence="2">NkOx7-01</strain>
    </source>
</reference>
<accession>A0A388TB40</accession>
<dbReference type="Pfam" id="PF01656">
    <property type="entry name" value="CbiA"/>
    <property type="match status" value="1"/>
</dbReference>
<dbReference type="InterPro" id="IPR027417">
    <property type="entry name" value="P-loop_NTPase"/>
</dbReference>
<proteinExistence type="predicted"/>
<dbReference type="AlphaFoldDB" id="A0A388TB40"/>
<evidence type="ECO:0000313" key="2">
    <source>
        <dbReference type="EMBL" id="GBR73498.1"/>
    </source>
</evidence>